<name>A0A0N7L422_PLAHL</name>
<dbReference type="RefSeq" id="XP_024573836.1">
    <property type="nucleotide sequence ID" value="XM_024722795.1"/>
</dbReference>
<organism evidence="1 2">
    <name type="scientific">Plasmopara halstedii</name>
    <name type="common">Downy mildew of sunflower</name>
    <dbReference type="NCBI Taxonomy" id="4781"/>
    <lineage>
        <taxon>Eukaryota</taxon>
        <taxon>Sar</taxon>
        <taxon>Stramenopiles</taxon>
        <taxon>Oomycota</taxon>
        <taxon>Peronosporomycetes</taxon>
        <taxon>Peronosporales</taxon>
        <taxon>Peronosporaceae</taxon>
        <taxon>Plasmopara</taxon>
    </lineage>
</organism>
<dbReference type="Proteomes" id="UP000054928">
    <property type="component" value="Unassembled WGS sequence"/>
</dbReference>
<keyword evidence="2" id="KW-1185">Reference proteome</keyword>
<evidence type="ECO:0000313" key="1">
    <source>
        <dbReference type="EMBL" id="CEG37467.1"/>
    </source>
</evidence>
<proteinExistence type="predicted"/>
<dbReference type="GeneID" id="36400113"/>
<dbReference type="EMBL" id="CCYD01000286">
    <property type="protein sequence ID" value="CEG37467.1"/>
    <property type="molecule type" value="Genomic_DNA"/>
</dbReference>
<accession>A0A0N7L422</accession>
<protein>
    <submittedName>
        <fullName evidence="1">Uncharacterized protein</fullName>
    </submittedName>
</protein>
<evidence type="ECO:0000313" key="2">
    <source>
        <dbReference type="Proteomes" id="UP000054928"/>
    </source>
</evidence>
<reference evidence="2" key="1">
    <citation type="submission" date="2014-09" db="EMBL/GenBank/DDBJ databases">
        <authorList>
            <person name="Sharma Rahul"/>
            <person name="Thines Marco"/>
        </authorList>
    </citation>
    <scope>NUCLEOTIDE SEQUENCE [LARGE SCALE GENOMIC DNA]</scope>
</reference>
<sequence length="57" mass="6629">MAGLNAPIFPNITTEYLNHPTSICVDLENHLFSLIVIRRVAMAENWDRPKQWQTKYA</sequence>
<dbReference type="AlphaFoldDB" id="A0A0N7L422"/>